<organism evidence="2 3">
    <name type="scientific">Tetrahymena thermophila (strain SB210)</name>
    <dbReference type="NCBI Taxonomy" id="312017"/>
    <lineage>
        <taxon>Eukaryota</taxon>
        <taxon>Sar</taxon>
        <taxon>Alveolata</taxon>
        <taxon>Ciliophora</taxon>
        <taxon>Intramacronucleata</taxon>
        <taxon>Oligohymenophorea</taxon>
        <taxon>Hymenostomatida</taxon>
        <taxon>Tetrahymenina</taxon>
        <taxon>Tetrahymenidae</taxon>
        <taxon>Tetrahymena</taxon>
    </lineage>
</organism>
<dbReference type="Proteomes" id="UP000009168">
    <property type="component" value="Unassembled WGS sequence"/>
</dbReference>
<protein>
    <submittedName>
        <fullName evidence="2">SET domain protein</fullName>
    </submittedName>
</protein>
<dbReference type="eggNOG" id="KOG1337">
    <property type="taxonomic scope" value="Eukaryota"/>
</dbReference>
<dbReference type="InterPro" id="IPR046341">
    <property type="entry name" value="SET_dom_sf"/>
</dbReference>
<dbReference type="OrthoDB" id="341421at2759"/>
<dbReference type="RefSeq" id="XP_001012006.1">
    <property type="nucleotide sequence ID" value="XM_001012006.2"/>
</dbReference>
<dbReference type="EMBL" id="GG662769">
    <property type="protein sequence ID" value="EAR91761.1"/>
    <property type="molecule type" value="Genomic_DNA"/>
</dbReference>
<dbReference type="KEGG" id="tet:TTHERM_00808050"/>
<evidence type="ECO:0000313" key="3">
    <source>
        <dbReference type="Proteomes" id="UP000009168"/>
    </source>
</evidence>
<dbReference type="CDD" id="cd10527">
    <property type="entry name" value="SET_LSMT"/>
    <property type="match status" value="1"/>
</dbReference>
<dbReference type="SUPFAM" id="SSF82199">
    <property type="entry name" value="SET domain"/>
    <property type="match status" value="1"/>
</dbReference>
<dbReference type="GeneID" id="7829651"/>
<sequence length="454" mass="53227">MEENSCLSKEFQLFLENNIKDYKNFKCKAAVLSNFGGCLVAKQSVNEGEELLRIPETLFITLSVAITKLPILREVKSNLNVQKKSILAFFLFKEKKDASSFYHCYLNSIPKQYTNTITWQEIQFNLLRDELKTKHQKKQQKLLSEFDAIKNYISSNKDYSHIFEGINEAEFLQLVAMIESRTLFFKNEQDSTSEVGAMIPFYDLANHTFMEGIDHFKYFYFDQISKEYVMRAYKHFVAEEQIFITYGNYNNEHFLDYYGFIPFNNQREALQFTIQSDQLPKILGKDFTKKLRENSLIGQQILNHFYAGQNLKPNIVIEIEEASQSFSWETITFLQVFSLDLDINQLKTTSETSKQKSNKFDNKSSKQPAKSTSQKSQLAAILEAFNSNQIENQSYFNQQLYKQYAQNIKQYLQSLYKDIKFSEKSIDINQNQFCTLLATDFTQKEMKIVDNCKF</sequence>
<gene>
    <name evidence="2" type="ORF">TTHERM_00808050</name>
</gene>
<feature type="region of interest" description="Disordered" evidence="1">
    <location>
        <begin position="352"/>
        <end position="372"/>
    </location>
</feature>
<dbReference type="AlphaFoldDB" id="Q233R8"/>
<accession>Q233R8</accession>
<dbReference type="GO" id="GO:0016279">
    <property type="term" value="F:protein-lysine N-methyltransferase activity"/>
    <property type="evidence" value="ECO:0007669"/>
    <property type="project" value="TreeGrafter"/>
</dbReference>
<name>Q233R8_TETTS</name>
<evidence type="ECO:0000313" key="2">
    <source>
        <dbReference type="EMBL" id="EAR91761.1"/>
    </source>
</evidence>
<dbReference type="Gene3D" id="3.90.1410.10">
    <property type="entry name" value="set domain protein methyltransferase, domain 1"/>
    <property type="match status" value="1"/>
</dbReference>
<reference evidence="3" key="1">
    <citation type="journal article" date="2006" name="PLoS Biol.">
        <title>Macronuclear genome sequence of the ciliate Tetrahymena thermophila, a model eukaryote.</title>
        <authorList>
            <person name="Eisen J.A."/>
            <person name="Coyne R.S."/>
            <person name="Wu M."/>
            <person name="Wu D."/>
            <person name="Thiagarajan M."/>
            <person name="Wortman J.R."/>
            <person name="Badger J.H."/>
            <person name="Ren Q."/>
            <person name="Amedeo P."/>
            <person name="Jones K.M."/>
            <person name="Tallon L.J."/>
            <person name="Delcher A.L."/>
            <person name="Salzberg S.L."/>
            <person name="Silva J.C."/>
            <person name="Haas B.J."/>
            <person name="Majoros W.H."/>
            <person name="Farzad M."/>
            <person name="Carlton J.M."/>
            <person name="Smith R.K. Jr."/>
            <person name="Garg J."/>
            <person name="Pearlman R.E."/>
            <person name="Karrer K.M."/>
            <person name="Sun L."/>
            <person name="Manning G."/>
            <person name="Elde N.C."/>
            <person name="Turkewitz A.P."/>
            <person name="Asai D.J."/>
            <person name="Wilkes D.E."/>
            <person name="Wang Y."/>
            <person name="Cai H."/>
            <person name="Collins K."/>
            <person name="Stewart B.A."/>
            <person name="Lee S.R."/>
            <person name="Wilamowska K."/>
            <person name="Weinberg Z."/>
            <person name="Ruzzo W.L."/>
            <person name="Wloga D."/>
            <person name="Gaertig J."/>
            <person name="Frankel J."/>
            <person name="Tsao C.-C."/>
            <person name="Gorovsky M.A."/>
            <person name="Keeling P.J."/>
            <person name="Waller R.F."/>
            <person name="Patron N.J."/>
            <person name="Cherry J.M."/>
            <person name="Stover N.A."/>
            <person name="Krieger C.J."/>
            <person name="del Toro C."/>
            <person name="Ryder H.F."/>
            <person name="Williamson S.C."/>
            <person name="Barbeau R.A."/>
            <person name="Hamilton E.P."/>
            <person name="Orias E."/>
        </authorList>
    </citation>
    <scope>NUCLEOTIDE SEQUENCE [LARGE SCALE GENOMIC DNA]</scope>
    <source>
        <strain evidence="3">SB210</strain>
    </source>
</reference>
<proteinExistence type="predicted"/>
<dbReference type="InterPro" id="IPR050600">
    <property type="entry name" value="SETD3_SETD6_MTase"/>
</dbReference>
<dbReference type="InParanoid" id="Q233R8"/>
<keyword evidence="3" id="KW-1185">Reference proteome</keyword>
<dbReference type="HOGENOM" id="CLU_603424_0_0_1"/>
<dbReference type="PANTHER" id="PTHR13271">
    <property type="entry name" value="UNCHARACTERIZED PUTATIVE METHYLTRANSFERASE"/>
    <property type="match status" value="1"/>
</dbReference>
<evidence type="ECO:0000256" key="1">
    <source>
        <dbReference type="SAM" id="MobiDB-lite"/>
    </source>
</evidence>